<dbReference type="RefSeq" id="XP_009538236.1">
    <property type="nucleotide sequence ID" value="XM_009539941.1"/>
</dbReference>
<protein>
    <recommendedName>
        <fullName evidence="3">HAT C-terminal dimerisation domain-containing protein</fullName>
    </recommendedName>
</protein>
<evidence type="ECO:0000313" key="2">
    <source>
        <dbReference type="Proteomes" id="UP000002640"/>
    </source>
</evidence>
<dbReference type="SMR" id="G5ADT7"/>
<sequence length="50" mass="5853">SEDLAERHFSMARSTFGLERHSLSAQSKEMILFLKVNRSYWDAQLVHESI</sequence>
<reference evidence="1 2" key="1">
    <citation type="journal article" date="2006" name="Science">
        <title>Phytophthora genome sequences uncover evolutionary origins and mechanisms of pathogenesis.</title>
        <authorList>
            <person name="Tyler B.M."/>
            <person name="Tripathy S."/>
            <person name="Zhang X."/>
            <person name="Dehal P."/>
            <person name="Jiang R.H."/>
            <person name="Aerts A."/>
            <person name="Arredondo F.D."/>
            <person name="Baxter L."/>
            <person name="Bensasson D."/>
            <person name="Beynon J.L."/>
            <person name="Chapman J."/>
            <person name="Damasceno C.M."/>
            <person name="Dorrance A.E."/>
            <person name="Dou D."/>
            <person name="Dickerman A.W."/>
            <person name="Dubchak I.L."/>
            <person name="Garbelotto M."/>
            <person name="Gijzen M."/>
            <person name="Gordon S.G."/>
            <person name="Govers F."/>
            <person name="Grunwald N.J."/>
            <person name="Huang W."/>
            <person name="Ivors K.L."/>
            <person name="Jones R.W."/>
            <person name="Kamoun S."/>
            <person name="Krampis K."/>
            <person name="Lamour K.H."/>
            <person name="Lee M.K."/>
            <person name="McDonald W.H."/>
            <person name="Medina M."/>
            <person name="Meijer H.J."/>
            <person name="Nordberg E.K."/>
            <person name="Maclean D.J."/>
            <person name="Ospina-Giraldo M.D."/>
            <person name="Morris P.F."/>
            <person name="Phuntumart V."/>
            <person name="Putnam N.H."/>
            <person name="Rash S."/>
            <person name="Rose J.K."/>
            <person name="Sakihama Y."/>
            <person name="Salamov A.A."/>
            <person name="Savidor A."/>
            <person name="Scheuring C.F."/>
            <person name="Smith B.M."/>
            <person name="Sobral B.W."/>
            <person name="Terry A."/>
            <person name="Torto-Alalibo T.A."/>
            <person name="Win J."/>
            <person name="Xu Z."/>
            <person name="Zhang H."/>
            <person name="Grigoriev I.V."/>
            <person name="Rokhsar D.S."/>
            <person name="Boore J.L."/>
        </authorList>
    </citation>
    <scope>NUCLEOTIDE SEQUENCE [LARGE SCALE GENOMIC DNA]</scope>
    <source>
        <strain evidence="1 2">P6497</strain>
    </source>
</reference>
<gene>
    <name evidence="1" type="ORF">PHYSODRAFT_531510</name>
</gene>
<dbReference type="InParanoid" id="G5ADT7"/>
<organism evidence="1 2">
    <name type="scientific">Phytophthora sojae (strain P6497)</name>
    <name type="common">Soybean stem and root rot agent</name>
    <name type="synonym">Phytophthora megasperma f. sp. glycines</name>
    <dbReference type="NCBI Taxonomy" id="1094619"/>
    <lineage>
        <taxon>Eukaryota</taxon>
        <taxon>Sar</taxon>
        <taxon>Stramenopiles</taxon>
        <taxon>Oomycota</taxon>
        <taxon>Peronosporomycetes</taxon>
        <taxon>Peronosporales</taxon>
        <taxon>Peronosporaceae</taxon>
        <taxon>Phytophthora</taxon>
    </lineage>
</organism>
<dbReference type="GeneID" id="20661623"/>
<accession>G5ADT7</accession>
<proteinExistence type="predicted"/>
<keyword evidence="2" id="KW-1185">Reference proteome</keyword>
<dbReference type="EMBL" id="JH159164">
    <property type="protein sequence ID" value="EGZ06339.1"/>
    <property type="molecule type" value="Genomic_DNA"/>
</dbReference>
<name>G5ADT7_PHYSP</name>
<dbReference type="AlphaFoldDB" id="G5ADT7"/>
<evidence type="ECO:0000313" key="1">
    <source>
        <dbReference type="EMBL" id="EGZ06339.1"/>
    </source>
</evidence>
<evidence type="ECO:0008006" key="3">
    <source>
        <dbReference type="Google" id="ProtNLM"/>
    </source>
</evidence>
<feature type="non-terminal residue" evidence="1">
    <location>
        <position position="1"/>
    </location>
</feature>
<dbReference type="Proteomes" id="UP000002640">
    <property type="component" value="Unassembled WGS sequence"/>
</dbReference>
<dbReference type="KEGG" id="psoj:PHYSODRAFT_531510"/>